<evidence type="ECO:0000313" key="3">
    <source>
        <dbReference type="Proteomes" id="UP000298652"/>
    </source>
</evidence>
<name>A0A4U6VKF3_SETVI</name>
<dbReference type="Gramene" id="TKW30098">
    <property type="protein sequence ID" value="TKW30098"/>
    <property type="gene ID" value="SEVIR_2G012101v2"/>
</dbReference>
<evidence type="ECO:0000313" key="2">
    <source>
        <dbReference type="EMBL" id="TKW30098.1"/>
    </source>
</evidence>
<dbReference type="AlphaFoldDB" id="A0A4U6VKF3"/>
<keyword evidence="1" id="KW-0732">Signal</keyword>
<keyword evidence="3" id="KW-1185">Reference proteome</keyword>
<dbReference type="Proteomes" id="UP000298652">
    <property type="component" value="Chromosome 2"/>
</dbReference>
<evidence type="ECO:0000256" key="1">
    <source>
        <dbReference type="SAM" id="SignalP"/>
    </source>
</evidence>
<feature type="signal peptide" evidence="1">
    <location>
        <begin position="1"/>
        <end position="23"/>
    </location>
</feature>
<dbReference type="EMBL" id="CM016553">
    <property type="protein sequence ID" value="TKW30098.1"/>
    <property type="molecule type" value="Genomic_DNA"/>
</dbReference>
<accession>A0A4U6VKF3</accession>
<reference evidence="2" key="1">
    <citation type="submission" date="2019-03" db="EMBL/GenBank/DDBJ databases">
        <title>WGS assembly of Setaria viridis.</title>
        <authorList>
            <person name="Huang P."/>
            <person name="Jenkins J."/>
            <person name="Grimwood J."/>
            <person name="Barry K."/>
            <person name="Healey A."/>
            <person name="Mamidi S."/>
            <person name="Sreedasyam A."/>
            <person name="Shu S."/>
            <person name="Feldman M."/>
            <person name="Wu J."/>
            <person name="Yu Y."/>
            <person name="Chen C."/>
            <person name="Johnson J."/>
            <person name="Rokhsar D."/>
            <person name="Baxter I."/>
            <person name="Schmutz J."/>
            <person name="Brutnell T."/>
            <person name="Kellogg E."/>
        </authorList>
    </citation>
    <scope>NUCLEOTIDE SEQUENCE [LARGE SCALE GENOMIC DNA]</scope>
</reference>
<organism evidence="2 3">
    <name type="scientific">Setaria viridis</name>
    <name type="common">Green bristlegrass</name>
    <name type="synonym">Setaria italica subsp. viridis</name>
    <dbReference type="NCBI Taxonomy" id="4556"/>
    <lineage>
        <taxon>Eukaryota</taxon>
        <taxon>Viridiplantae</taxon>
        <taxon>Streptophyta</taxon>
        <taxon>Embryophyta</taxon>
        <taxon>Tracheophyta</taxon>
        <taxon>Spermatophyta</taxon>
        <taxon>Magnoliopsida</taxon>
        <taxon>Liliopsida</taxon>
        <taxon>Poales</taxon>
        <taxon>Poaceae</taxon>
        <taxon>PACMAD clade</taxon>
        <taxon>Panicoideae</taxon>
        <taxon>Panicodae</taxon>
        <taxon>Paniceae</taxon>
        <taxon>Cenchrinae</taxon>
        <taxon>Setaria</taxon>
    </lineage>
</organism>
<feature type="chain" id="PRO_5020202550" evidence="1">
    <location>
        <begin position="24"/>
        <end position="75"/>
    </location>
</feature>
<sequence length="75" mass="7490">MTTGHNNPAFLMLAISFPFSCHWRVGPGRQGHLQPPTPPVGAAAAGELRAADGVGGVCGPRCGDPAAGRGAGERG</sequence>
<proteinExistence type="predicted"/>
<protein>
    <submittedName>
        <fullName evidence="2">Uncharacterized protein</fullName>
    </submittedName>
</protein>
<gene>
    <name evidence="2" type="ORF">SEVIR_2G012101v2</name>
</gene>